<protein>
    <submittedName>
        <fullName evidence="2">Uncharacterized protein</fullName>
    </submittedName>
</protein>
<keyword evidence="3" id="KW-1185">Reference proteome</keyword>
<dbReference type="AlphaFoldDB" id="A0A841DRC1"/>
<feature type="compositionally biased region" description="Low complexity" evidence="1">
    <location>
        <begin position="33"/>
        <end position="44"/>
    </location>
</feature>
<name>A0A841DRC1_9ACTN</name>
<gene>
    <name evidence="2" type="ORF">HDA44_005015</name>
</gene>
<reference evidence="2 3" key="1">
    <citation type="submission" date="2020-08" db="EMBL/GenBank/DDBJ databases">
        <title>Sequencing the genomes of 1000 actinobacteria strains.</title>
        <authorList>
            <person name="Klenk H.-P."/>
        </authorList>
    </citation>
    <scope>NUCLEOTIDE SEQUENCE [LARGE SCALE GENOMIC DNA]</scope>
    <source>
        <strain evidence="2 3">DSM 17294</strain>
    </source>
</reference>
<feature type="region of interest" description="Disordered" evidence="1">
    <location>
        <begin position="21"/>
        <end position="61"/>
    </location>
</feature>
<comment type="caution">
    <text evidence="2">The sequence shown here is derived from an EMBL/GenBank/DDBJ whole genome shotgun (WGS) entry which is preliminary data.</text>
</comment>
<dbReference type="RefSeq" id="WP_184838353.1">
    <property type="nucleotide sequence ID" value="NZ_BAAAVN010000029.1"/>
</dbReference>
<accession>A0A841DRC1</accession>
<dbReference type="EMBL" id="JACHNF010000001">
    <property type="protein sequence ID" value="MBB5981674.1"/>
    <property type="molecule type" value="Genomic_DNA"/>
</dbReference>
<sequence length="325" mass="33620">MRSLVVVVGVAVLAVAGCSGDPKSDDAAAAGGTPTQSETPSETPASASSNTPAPVAKPTPALSVPMYQRALTNVEKVLKPSVGRVMNAQTVAAFDAARAQLGTAILLERDELSKITPPSGLVVAHPAVLDAFDSYAGSVNTNLGKAGSTRNGCGAPKSPAVRLYEAKAGVRTAYATLAQAVQTAIGKGVKFGTVSVPAKPTAPAVIGGRGENGDVFQRSGSRGASSLQITNAGSDAVIVVTNSVPKKPQASIYVRGNKTVTLNGIRGDYYVYFKSGSNWDDKVHQFTENCSYSKFDKRLDGSYNWRISLTKTLFGNATTSSTDAF</sequence>
<proteinExistence type="predicted"/>
<organism evidence="2 3">
    <name type="scientific">Kribbella solani</name>
    <dbReference type="NCBI Taxonomy" id="236067"/>
    <lineage>
        <taxon>Bacteria</taxon>
        <taxon>Bacillati</taxon>
        <taxon>Actinomycetota</taxon>
        <taxon>Actinomycetes</taxon>
        <taxon>Propionibacteriales</taxon>
        <taxon>Kribbellaceae</taxon>
        <taxon>Kribbella</taxon>
    </lineage>
</organism>
<evidence type="ECO:0000313" key="2">
    <source>
        <dbReference type="EMBL" id="MBB5981674.1"/>
    </source>
</evidence>
<evidence type="ECO:0000313" key="3">
    <source>
        <dbReference type="Proteomes" id="UP000558997"/>
    </source>
</evidence>
<dbReference type="Proteomes" id="UP000558997">
    <property type="component" value="Unassembled WGS sequence"/>
</dbReference>
<evidence type="ECO:0000256" key="1">
    <source>
        <dbReference type="SAM" id="MobiDB-lite"/>
    </source>
</evidence>
<dbReference type="PROSITE" id="PS51257">
    <property type="entry name" value="PROKAR_LIPOPROTEIN"/>
    <property type="match status" value="1"/>
</dbReference>